<proteinExistence type="predicted"/>
<organism evidence="1 2">
    <name type="scientific">Ascaris lumbricoides</name>
    <name type="common">Giant roundworm</name>
    <dbReference type="NCBI Taxonomy" id="6252"/>
    <lineage>
        <taxon>Eukaryota</taxon>
        <taxon>Metazoa</taxon>
        <taxon>Ecdysozoa</taxon>
        <taxon>Nematoda</taxon>
        <taxon>Chromadorea</taxon>
        <taxon>Rhabditida</taxon>
        <taxon>Spirurina</taxon>
        <taxon>Ascaridomorpha</taxon>
        <taxon>Ascaridoidea</taxon>
        <taxon>Ascarididae</taxon>
        <taxon>Ascaris</taxon>
    </lineage>
</organism>
<protein>
    <submittedName>
        <fullName evidence="2">Peptidase_M24 domain-containing protein</fullName>
    </submittedName>
</protein>
<dbReference type="Proteomes" id="UP000036681">
    <property type="component" value="Unplaced"/>
</dbReference>
<name>A0A0M3IGM0_ASCLU</name>
<reference evidence="2" key="1">
    <citation type="submission" date="2017-02" db="UniProtKB">
        <authorList>
            <consortium name="WormBaseParasite"/>
        </authorList>
    </citation>
    <scope>IDENTIFICATION</scope>
</reference>
<evidence type="ECO:0000313" key="1">
    <source>
        <dbReference type="Proteomes" id="UP000036681"/>
    </source>
</evidence>
<keyword evidence="1" id="KW-1185">Reference proteome</keyword>
<dbReference type="WBParaSite" id="ALUE_0001746501-mRNA-1">
    <property type="protein sequence ID" value="ALUE_0001746501-mRNA-1"/>
    <property type="gene ID" value="ALUE_0001746501"/>
</dbReference>
<evidence type="ECO:0000313" key="2">
    <source>
        <dbReference type="WBParaSite" id="ALUE_0001746501-mRNA-1"/>
    </source>
</evidence>
<dbReference type="AlphaFoldDB" id="A0A0M3IGM0"/>
<sequence>MKILSAYYAAEKSGNKFLENSVTAIAKNGDANREVGFMTGKPFLEDTGFAEFNRPKNGSDKVGIEMILAGLITIEEGILQGNEIRLVLKYSKSIFGALHPTNIKAVSNI</sequence>
<accession>A0A0M3IGM0</accession>